<dbReference type="EMBL" id="IACL01040671">
    <property type="protein sequence ID" value="LAB05441.1"/>
    <property type="molecule type" value="Transcribed_RNA"/>
</dbReference>
<protein>
    <submittedName>
        <fullName evidence="1">Uncharacterized protein</fullName>
    </submittedName>
</protein>
<sequence length="127" mass="14445">MNFRRLMSSMALRHNGCILSISGIICFQYQISRNNVCVQMNDDDGTSVSQHTGRPSFVMNLYDQHQITLSCTLKSMLPYHIELFDSRLHKLSVSEREHNLVSLIFQSTGKHPPKQGSKTSLVLGNNY</sequence>
<name>A0A2D4K9Q8_9SAUR</name>
<organism evidence="1">
    <name type="scientific">Micrurus paraensis</name>
    <dbReference type="NCBI Taxonomy" id="1970185"/>
    <lineage>
        <taxon>Eukaryota</taxon>
        <taxon>Metazoa</taxon>
        <taxon>Chordata</taxon>
        <taxon>Craniata</taxon>
        <taxon>Vertebrata</taxon>
        <taxon>Euteleostomi</taxon>
        <taxon>Lepidosauria</taxon>
        <taxon>Squamata</taxon>
        <taxon>Bifurcata</taxon>
        <taxon>Unidentata</taxon>
        <taxon>Episquamata</taxon>
        <taxon>Toxicofera</taxon>
        <taxon>Serpentes</taxon>
        <taxon>Colubroidea</taxon>
        <taxon>Elapidae</taxon>
        <taxon>Elapinae</taxon>
        <taxon>Micrurus</taxon>
    </lineage>
</organism>
<evidence type="ECO:0000313" key="1">
    <source>
        <dbReference type="EMBL" id="LAB05441.1"/>
    </source>
</evidence>
<proteinExistence type="predicted"/>
<reference evidence="1" key="1">
    <citation type="submission" date="2017-07" db="EMBL/GenBank/DDBJ databases">
        <authorList>
            <person name="Mikheyev A."/>
            <person name="Grau M."/>
        </authorList>
    </citation>
    <scope>NUCLEOTIDE SEQUENCE</scope>
    <source>
        <tissue evidence="1">Venom_gland</tissue>
    </source>
</reference>
<reference evidence="1" key="2">
    <citation type="submission" date="2017-11" db="EMBL/GenBank/DDBJ databases">
        <title>Coralsnake Venomics: Analyses of Venom Gland Transcriptomes and Proteomes of Six Brazilian Taxa.</title>
        <authorList>
            <person name="Aird S.D."/>
            <person name="Jorge da Silva N."/>
            <person name="Qiu L."/>
            <person name="Villar-Briones A."/>
            <person name="Aparecida-Saddi V."/>
            <person name="Campos-Telles M.P."/>
            <person name="Grau M."/>
            <person name="Mikheyev A.S."/>
        </authorList>
    </citation>
    <scope>NUCLEOTIDE SEQUENCE</scope>
    <source>
        <tissue evidence="1">Venom_gland</tissue>
    </source>
</reference>
<accession>A0A2D4K9Q8</accession>
<dbReference type="AlphaFoldDB" id="A0A2D4K9Q8"/>